<feature type="compositionally biased region" description="Polar residues" evidence="6">
    <location>
        <begin position="1552"/>
        <end position="1564"/>
    </location>
</feature>
<feature type="region of interest" description="Disordered" evidence="6">
    <location>
        <begin position="1357"/>
        <end position="1467"/>
    </location>
</feature>
<feature type="compositionally biased region" description="Polar residues" evidence="6">
    <location>
        <begin position="1383"/>
        <end position="1416"/>
    </location>
</feature>
<gene>
    <name evidence="8" type="ORF">HYALB_00008419</name>
</gene>
<feature type="compositionally biased region" description="Polar residues" evidence="6">
    <location>
        <begin position="1622"/>
        <end position="1637"/>
    </location>
</feature>
<dbReference type="PROSITE" id="PS50600">
    <property type="entry name" value="ULP_PROTEASE"/>
    <property type="match status" value="1"/>
</dbReference>
<evidence type="ECO:0000313" key="8">
    <source>
        <dbReference type="EMBL" id="CAG8976761.1"/>
    </source>
</evidence>
<feature type="compositionally biased region" description="Basic residues" evidence="6">
    <location>
        <begin position="122"/>
        <end position="133"/>
    </location>
</feature>
<dbReference type="InterPro" id="IPR038765">
    <property type="entry name" value="Papain-like_cys_pep_sf"/>
</dbReference>
<feature type="compositionally biased region" description="Acidic residues" evidence="6">
    <location>
        <begin position="510"/>
        <end position="519"/>
    </location>
</feature>
<evidence type="ECO:0000313" key="9">
    <source>
        <dbReference type="Proteomes" id="UP000701801"/>
    </source>
</evidence>
<feature type="region of interest" description="Disordered" evidence="6">
    <location>
        <begin position="1093"/>
        <end position="1183"/>
    </location>
</feature>
<evidence type="ECO:0000259" key="7">
    <source>
        <dbReference type="PROSITE" id="PS50600"/>
    </source>
</evidence>
<protein>
    <recommendedName>
        <fullName evidence="7">Ubiquitin-like protease family profile domain-containing protein</fullName>
    </recommendedName>
</protein>
<dbReference type="PANTHER" id="PTHR46896:SF3">
    <property type="entry name" value="FI06413P-RELATED"/>
    <property type="match status" value="1"/>
</dbReference>
<dbReference type="EMBL" id="CAJVRM010000190">
    <property type="protein sequence ID" value="CAG8976761.1"/>
    <property type="molecule type" value="Genomic_DNA"/>
</dbReference>
<dbReference type="GO" id="GO:0005737">
    <property type="term" value="C:cytoplasm"/>
    <property type="evidence" value="ECO:0007669"/>
    <property type="project" value="TreeGrafter"/>
</dbReference>
<feature type="region of interest" description="Disordered" evidence="6">
    <location>
        <begin position="233"/>
        <end position="297"/>
    </location>
</feature>
<dbReference type="GO" id="GO:0006508">
    <property type="term" value="P:proteolysis"/>
    <property type="evidence" value="ECO:0007669"/>
    <property type="project" value="UniProtKB-KW"/>
</dbReference>
<feature type="compositionally biased region" description="Low complexity" evidence="6">
    <location>
        <begin position="153"/>
        <end position="168"/>
    </location>
</feature>
<feature type="compositionally biased region" description="Polar residues" evidence="6">
    <location>
        <begin position="283"/>
        <end position="293"/>
    </location>
</feature>
<feature type="region of interest" description="Disordered" evidence="6">
    <location>
        <begin position="328"/>
        <end position="610"/>
    </location>
</feature>
<feature type="compositionally biased region" description="Basic and acidic residues" evidence="6">
    <location>
        <begin position="1116"/>
        <end position="1147"/>
    </location>
</feature>
<sequence>MDATLRKLKQYLQENAKDLSQEQKLKCFDEFRLMFWNEDLLAQAISTRLPKSANQKREAFEFLDLAQPHKLNSQTFDTNVPHPGKENLIRFSEEIEYTKCAKKRHLLVNYESGSMPSESPGKTRRLLNPRHTKSQPSQLQHDKARESSPPPVTSRSSRSRASTPSAVESDNDAEDEDEDEESLSAKRGQRSKRTTNPPREPVVLIEVKGQTVLAKPKTNFDDEGEGKINHIIHLRKKAQRRSSPEKHIINLEEDDSPKTPPPKSGKETFIEGEAGDIDANAAQVHSQSTNSPVTPWKWGRERLARQIGRVHPQFPIPSNASEYSFLKHHAEKEESKSVNSMTTLLNGGLGRGVKHKPYSGGPKPTNNLRKPSGNLEVVIHSFSPKRKDGETQELSKQPSEKAFRLIAQAQENKRRKTDHRATKSIASPGSSDSDSPTMERSRGLTNPKPRIKKQASSNGQVSSMDEYSSVEGVMNPAPRSAAKTHSSDNNTRSPYFRSTDSTKPASLNEDATDPISDPDEPLRQPKEQITHISQTYKGTANLKPARGRPSKNSINGSKSKAVGTYTGPNAEEPSSSVATAKRKRESDDCSADELATGHFPKKRTEREHAQELLKSADKIKTQTSNLTNGAHNIVGKHATINGTQDFVELSTDDEKEEKKSKITPSKFKTSNRPKPPPKKIDIKVVNAFSTLGLRKADDVEWRIVCNVQDKMLRIVDAGDQPQEERHFKHLRKITEGSDKVILNWLADTTTSNRQSDLFIELGGVDESSYLVEQLSKMVPGTVQLKLDAEKMDKTFANSKKKRVLKPAPPRLPEDIPEDVQFLEKKVQLRHEQRRAEGQESKRAGSTQGIKRRIQNDAAQPQRAEGRARRMEISSLGYENGITSDGFSPASFYNKNNSSDHEIKFKETLPITRQSTRIVRTEPVQEKALRSSPPIPIQWTKQHPDWEKSWRDAVVYPPGPGHKRTATVDREDISRLDEEEFLNDNLVNFYLRYLEFHLNGARPDVAKRIYFQNSYFYERLTRSIEGRKGGIDYEAVQRWTKDVDLFSKDYIIVPVCENLHWYVAIICNAPKLLKPDVEEDVFEIRASNGIDVSASHRNPINLEDDDHPMKTQSLQASHEERTDHENTVVESSEAKRARQESDDHKADEFNTYPVANVKSDLQPAPPETPAVARKVRKAPVDRRPDASTPRIILIDSLGQNHPATSRHLKDYLIAEMKHKHGKDISLSKGIGFSAKNIDMQNNWSDCGLYLLSYIEKFLEDPDSFISIVLGNSAKGDSGWLQPSKLRHDIRDLLIKLSQKKPEGENPFLKTPDVTSATVSSPALRDASTDRTEIIAMTERSSPAEKLIERRFHDGLSLQLGRGPATYTSSSPRMSKSAPPDDFANMQTPANSRLSKRVNATSTKEATDLQHQPESVASSDRPHKSKSRKPASVPAVVIDLDESSTLQEFPESPQPTTRSSLPPKKSLDNKTTFLHGVRDAVTGFVGSGWNMGDKEGAKDLGSSESQPLEVDDSPVKSETPQKHRKRRDSSASVEVISSRAQSKRRRVSPRQSRDSSMNQEKVSQGSDVPDCPNSLGLVEPDVGDMGQRALEPSSPTTAQQDESKVLEDKPEDDDTKMLLDDTNICISESASKSPTTNGNLQQQSSSLSQDEPPYRFNIDVEDDSPAPQTSHPAGRRSDLQQGTHIRFDT</sequence>
<name>A0A9N9LSI6_9HELO</name>
<feature type="compositionally biased region" description="Acidic residues" evidence="6">
    <location>
        <begin position="169"/>
        <end position="182"/>
    </location>
</feature>
<feature type="compositionally biased region" description="Basic and acidic residues" evidence="6">
    <location>
        <begin position="520"/>
        <end position="529"/>
    </location>
</feature>
<keyword evidence="9" id="KW-1185">Reference proteome</keyword>
<keyword evidence="3" id="KW-0645">Protease</keyword>
<dbReference type="Gene3D" id="3.40.395.10">
    <property type="entry name" value="Adenoviral Proteinase, Chain A"/>
    <property type="match status" value="1"/>
</dbReference>
<keyword evidence="2" id="KW-0597">Phosphoprotein</keyword>
<feature type="compositionally biased region" description="Basic and acidic residues" evidence="6">
    <location>
        <begin position="828"/>
        <end position="842"/>
    </location>
</feature>
<evidence type="ECO:0000256" key="1">
    <source>
        <dbReference type="ARBA" id="ARBA00005234"/>
    </source>
</evidence>
<dbReference type="PANTHER" id="PTHR46896">
    <property type="entry name" value="SENTRIN-SPECIFIC PROTEASE"/>
    <property type="match status" value="1"/>
</dbReference>
<evidence type="ECO:0000256" key="6">
    <source>
        <dbReference type="SAM" id="MobiDB-lite"/>
    </source>
</evidence>
<proteinExistence type="inferred from homology"/>
<evidence type="ECO:0000256" key="4">
    <source>
        <dbReference type="ARBA" id="ARBA00022786"/>
    </source>
</evidence>
<feature type="compositionally biased region" description="Low complexity" evidence="6">
    <location>
        <begin position="1638"/>
        <end position="1647"/>
    </location>
</feature>
<feature type="region of interest" description="Disordered" evidence="6">
    <location>
        <begin position="111"/>
        <end position="208"/>
    </location>
</feature>
<feature type="region of interest" description="Disordered" evidence="6">
    <location>
        <begin position="1302"/>
        <end position="1324"/>
    </location>
</feature>
<keyword evidence="5" id="KW-0378">Hydrolase</keyword>
<evidence type="ECO:0000256" key="2">
    <source>
        <dbReference type="ARBA" id="ARBA00022553"/>
    </source>
</evidence>
<feature type="domain" description="Ubiquitin-like protease family profile" evidence="7">
    <location>
        <begin position="965"/>
        <end position="1256"/>
    </location>
</feature>
<feature type="region of interest" description="Disordered" evidence="6">
    <location>
        <begin position="1482"/>
        <end position="1687"/>
    </location>
</feature>
<feature type="compositionally biased region" description="Polar residues" evidence="6">
    <location>
        <begin position="483"/>
        <end position="505"/>
    </location>
</feature>
<feature type="compositionally biased region" description="Low complexity" evidence="6">
    <location>
        <begin position="427"/>
        <end position="436"/>
    </location>
</feature>
<dbReference type="Proteomes" id="UP000701801">
    <property type="component" value="Unassembled WGS sequence"/>
</dbReference>
<comment type="caution">
    <text evidence="8">The sequence shown here is derived from an EMBL/GenBank/DDBJ whole genome shotgun (WGS) entry which is preliminary data.</text>
</comment>
<dbReference type="InterPro" id="IPR003653">
    <property type="entry name" value="Peptidase_C48_C"/>
</dbReference>
<dbReference type="Pfam" id="PF02902">
    <property type="entry name" value="Peptidase_C48"/>
    <property type="match status" value="1"/>
</dbReference>
<evidence type="ECO:0000256" key="3">
    <source>
        <dbReference type="ARBA" id="ARBA00022670"/>
    </source>
</evidence>
<accession>A0A9N9LSI6</accession>
<feature type="region of interest" description="Disordered" evidence="6">
    <location>
        <begin position="649"/>
        <end position="678"/>
    </location>
</feature>
<dbReference type="GO" id="GO:0016926">
    <property type="term" value="P:protein desumoylation"/>
    <property type="evidence" value="ECO:0007669"/>
    <property type="project" value="TreeGrafter"/>
</dbReference>
<dbReference type="GO" id="GO:0005634">
    <property type="term" value="C:nucleus"/>
    <property type="evidence" value="ECO:0007669"/>
    <property type="project" value="TreeGrafter"/>
</dbReference>
<dbReference type="GO" id="GO:0070139">
    <property type="term" value="F:SUMO-specific endopeptidase activity"/>
    <property type="evidence" value="ECO:0007669"/>
    <property type="project" value="TreeGrafter"/>
</dbReference>
<feature type="compositionally biased region" description="Polar residues" evidence="6">
    <location>
        <begin position="454"/>
        <end position="466"/>
    </location>
</feature>
<reference evidence="8" key="1">
    <citation type="submission" date="2021-07" db="EMBL/GenBank/DDBJ databases">
        <authorList>
            <person name="Durling M."/>
        </authorList>
    </citation>
    <scope>NUCLEOTIDE SEQUENCE</scope>
</reference>
<keyword evidence="4" id="KW-0833">Ubl conjugation pathway</keyword>
<dbReference type="InterPro" id="IPR051947">
    <property type="entry name" value="Sentrin-specific_protease"/>
</dbReference>
<organism evidence="8 9">
    <name type="scientific">Hymenoscyphus albidus</name>
    <dbReference type="NCBI Taxonomy" id="595503"/>
    <lineage>
        <taxon>Eukaryota</taxon>
        <taxon>Fungi</taxon>
        <taxon>Dikarya</taxon>
        <taxon>Ascomycota</taxon>
        <taxon>Pezizomycotina</taxon>
        <taxon>Leotiomycetes</taxon>
        <taxon>Helotiales</taxon>
        <taxon>Helotiaceae</taxon>
        <taxon>Hymenoscyphus</taxon>
    </lineage>
</organism>
<feature type="region of interest" description="Disordered" evidence="6">
    <location>
        <begin position="828"/>
        <end position="867"/>
    </location>
</feature>
<comment type="similarity">
    <text evidence="1">Belongs to the peptidase C48 family.</text>
</comment>
<dbReference type="OrthoDB" id="442460at2759"/>
<dbReference type="SUPFAM" id="SSF54001">
    <property type="entry name" value="Cysteine proteinases"/>
    <property type="match status" value="1"/>
</dbReference>
<evidence type="ECO:0000256" key="5">
    <source>
        <dbReference type="ARBA" id="ARBA00022801"/>
    </source>
</evidence>